<comment type="caution">
    <text evidence="2">The sequence shown here is derived from an EMBL/GenBank/DDBJ whole genome shotgun (WGS) entry which is preliminary data.</text>
</comment>
<keyword evidence="1" id="KW-0472">Membrane</keyword>
<accession>A0A0G1Z8C1</accession>
<dbReference type="Proteomes" id="UP000034224">
    <property type="component" value="Unassembled WGS sequence"/>
</dbReference>
<feature type="transmembrane region" description="Helical" evidence="1">
    <location>
        <begin position="48"/>
        <end position="71"/>
    </location>
</feature>
<dbReference type="STRING" id="1618665.UY55_C0001G0003"/>
<feature type="transmembrane region" description="Helical" evidence="1">
    <location>
        <begin position="21"/>
        <end position="42"/>
    </location>
</feature>
<reference evidence="2 3" key="1">
    <citation type="journal article" date="2015" name="Nature">
        <title>rRNA introns, odd ribosomes, and small enigmatic genomes across a large radiation of phyla.</title>
        <authorList>
            <person name="Brown C.T."/>
            <person name="Hug L.A."/>
            <person name="Thomas B.C."/>
            <person name="Sharon I."/>
            <person name="Castelle C.J."/>
            <person name="Singh A."/>
            <person name="Wilkins M.J."/>
            <person name="Williams K.H."/>
            <person name="Banfield J.F."/>
        </authorList>
    </citation>
    <scope>NUCLEOTIDE SEQUENCE [LARGE SCALE GENOMIC DNA]</scope>
</reference>
<dbReference type="EMBL" id="LCQK01000001">
    <property type="protein sequence ID" value="KKW15249.1"/>
    <property type="molecule type" value="Genomic_DNA"/>
</dbReference>
<feature type="transmembrane region" description="Helical" evidence="1">
    <location>
        <begin position="83"/>
        <end position="104"/>
    </location>
</feature>
<name>A0A0G1Z8C1_9BACT</name>
<sequence>MKMFEKIKSSLQSPARFIVSYIFVNLIFFWVIGIINNFNYAVFWSCDFFWGCWPSLLGIVRYILIFGIPLLAIPLFGLTKKFFFSLIFILIILTIFNFGVFNYYSKQVDTVADIRSIGSMEHLSVENFSYQLNDGSNLTVDFIINTISLKPSKNYVFRLVFSSEENGEEIKLSNFNYYIFDDYYPLSFNISKEDDGAHFQEIITKRGTKKYIPYIILGRDESSAIQKLEPKIRKSEYLCSLAIVCGQDMFKLIHPSYIYAGSPLFFNDNNIFFDKNIVDIGIKKIRDPLQIP</sequence>
<evidence type="ECO:0000313" key="3">
    <source>
        <dbReference type="Proteomes" id="UP000034224"/>
    </source>
</evidence>
<evidence type="ECO:0000256" key="1">
    <source>
        <dbReference type="SAM" id="Phobius"/>
    </source>
</evidence>
<dbReference type="AlphaFoldDB" id="A0A0G1Z8C1"/>
<protein>
    <submittedName>
        <fullName evidence="2">Uncharacterized protein</fullName>
    </submittedName>
</protein>
<gene>
    <name evidence="2" type="ORF">UY55_C0001G0003</name>
</gene>
<proteinExistence type="predicted"/>
<organism evidence="2 3">
    <name type="scientific">Candidatus Jorgensenbacteria bacterium GW2011_GWB1_50_10</name>
    <dbReference type="NCBI Taxonomy" id="1618665"/>
    <lineage>
        <taxon>Bacteria</taxon>
        <taxon>Candidatus Joergenseniibacteriota</taxon>
    </lineage>
</organism>
<keyword evidence="1" id="KW-1133">Transmembrane helix</keyword>
<evidence type="ECO:0000313" key="2">
    <source>
        <dbReference type="EMBL" id="KKW15249.1"/>
    </source>
</evidence>
<keyword evidence="1" id="KW-0812">Transmembrane</keyword>